<evidence type="ECO:0000313" key="2">
    <source>
        <dbReference type="EMBL" id="KAF3489179.1"/>
    </source>
</evidence>
<feature type="compositionally biased region" description="Basic and acidic residues" evidence="1">
    <location>
        <begin position="234"/>
        <end position="243"/>
    </location>
</feature>
<proteinExistence type="predicted"/>
<dbReference type="EMBL" id="QGKX02002183">
    <property type="protein sequence ID" value="KAF3489179.1"/>
    <property type="molecule type" value="Genomic_DNA"/>
</dbReference>
<evidence type="ECO:0000256" key="1">
    <source>
        <dbReference type="SAM" id="MobiDB-lite"/>
    </source>
</evidence>
<name>A0A8S9N6R5_BRACR</name>
<organism evidence="2 3">
    <name type="scientific">Brassica cretica</name>
    <name type="common">Mustard</name>
    <dbReference type="NCBI Taxonomy" id="69181"/>
    <lineage>
        <taxon>Eukaryota</taxon>
        <taxon>Viridiplantae</taxon>
        <taxon>Streptophyta</taxon>
        <taxon>Embryophyta</taxon>
        <taxon>Tracheophyta</taxon>
        <taxon>Spermatophyta</taxon>
        <taxon>Magnoliopsida</taxon>
        <taxon>eudicotyledons</taxon>
        <taxon>Gunneridae</taxon>
        <taxon>Pentapetalae</taxon>
        <taxon>rosids</taxon>
        <taxon>malvids</taxon>
        <taxon>Brassicales</taxon>
        <taxon>Brassicaceae</taxon>
        <taxon>Brassiceae</taxon>
        <taxon>Brassica</taxon>
    </lineage>
</organism>
<dbReference type="Proteomes" id="UP000712600">
    <property type="component" value="Unassembled WGS sequence"/>
</dbReference>
<sequence>MENLARADVHSSVDIKAVFKRLFGGFEKTQLNIKNTVKAQSTITPKTPSSRRRCVLDPEPLPQELILSSNTTADDEAPTEGVPSHVITDSVLVENRDVAETLAPPVMSLEPVLEVSTDISTTQISEEAIPEPEPELLVKDDTETCRLMLLDTVGKTIIGSNDVELWDGSFDEIEDPEILPQPIRDLVGKSFCFGLAITSDNVTNGSDTLKVSELPGIDHINENSSEDFSTSSNKRKEDERDQMDMTFASRS</sequence>
<dbReference type="Gene3D" id="2.40.50.140">
    <property type="entry name" value="Nucleic acid-binding proteins"/>
    <property type="match status" value="1"/>
</dbReference>
<comment type="caution">
    <text evidence="2">The sequence shown here is derived from an EMBL/GenBank/DDBJ whole genome shotgun (WGS) entry which is preliminary data.</text>
</comment>
<protein>
    <submittedName>
        <fullName evidence="2">Uncharacterized protein</fullName>
    </submittedName>
</protein>
<dbReference type="AlphaFoldDB" id="A0A8S9N6R5"/>
<accession>A0A8S9N6R5</accession>
<evidence type="ECO:0000313" key="3">
    <source>
        <dbReference type="Proteomes" id="UP000712600"/>
    </source>
</evidence>
<feature type="compositionally biased region" description="Polar residues" evidence="1">
    <location>
        <begin position="222"/>
        <end position="232"/>
    </location>
</feature>
<reference evidence="2" key="1">
    <citation type="submission" date="2019-12" db="EMBL/GenBank/DDBJ databases">
        <title>Genome sequencing and annotation of Brassica cretica.</title>
        <authorList>
            <person name="Studholme D.J."/>
            <person name="Sarris P."/>
        </authorList>
    </citation>
    <scope>NUCLEOTIDE SEQUENCE</scope>
    <source>
        <strain evidence="2">PFS-109/04</strain>
        <tissue evidence="2">Leaf</tissue>
    </source>
</reference>
<gene>
    <name evidence="2" type="ORF">F2Q69_00053242</name>
</gene>
<feature type="region of interest" description="Disordered" evidence="1">
    <location>
        <begin position="218"/>
        <end position="251"/>
    </location>
</feature>
<dbReference type="InterPro" id="IPR012340">
    <property type="entry name" value="NA-bd_OB-fold"/>
</dbReference>